<sequence length="152" mass="17243">MPTVERFCFISFLVPHANTGIVVHIRGVLPNRNHWYDMRPKRTRCPGPRRSNKSTSQEALLVTHGDKPTGRRLPLLELLQANHATHQMSIISREERISAAGLLQVTMEACGLSIRLAHRRAMRQQCLSYKDHAIAQFPAQEFPSSYCNLGET</sequence>
<organism evidence="1 2">
    <name type="scientific">Podospora appendiculata</name>
    <dbReference type="NCBI Taxonomy" id="314037"/>
    <lineage>
        <taxon>Eukaryota</taxon>
        <taxon>Fungi</taxon>
        <taxon>Dikarya</taxon>
        <taxon>Ascomycota</taxon>
        <taxon>Pezizomycotina</taxon>
        <taxon>Sordariomycetes</taxon>
        <taxon>Sordariomycetidae</taxon>
        <taxon>Sordariales</taxon>
        <taxon>Podosporaceae</taxon>
        <taxon>Podospora</taxon>
    </lineage>
</organism>
<evidence type="ECO:0000313" key="1">
    <source>
        <dbReference type="EMBL" id="KAK3684910.1"/>
    </source>
</evidence>
<gene>
    <name evidence="1" type="ORF">B0T22DRAFT_202700</name>
</gene>
<dbReference type="EMBL" id="JAULSO010000003">
    <property type="protein sequence ID" value="KAK3684910.1"/>
    <property type="molecule type" value="Genomic_DNA"/>
</dbReference>
<reference evidence="1" key="1">
    <citation type="journal article" date="2023" name="Mol. Phylogenet. Evol.">
        <title>Genome-scale phylogeny and comparative genomics of the fungal order Sordariales.</title>
        <authorList>
            <person name="Hensen N."/>
            <person name="Bonometti L."/>
            <person name="Westerberg I."/>
            <person name="Brannstrom I.O."/>
            <person name="Guillou S."/>
            <person name="Cros-Aarteil S."/>
            <person name="Calhoun S."/>
            <person name="Haridas S."/>
            <person name="Kuo A."/>
            <person name="Mondo S."/>
            <person name="Pangilinan J."/>
            <person name="Riley R."/>
            <person name="LaButti K."/>
            <person name="Andreopoulos B."/>
            <person name="Lipzen A."/>
            <person name="Chen C."/>
            <person name="Yan M."/>
            <person name="Daum C."/>
            <person name="Ng V."/>
            <person name="Clum A."/>
            <person name="Steindorff A."/>
            <person name="Ohm R.A."/>
            <person name="Martin F."/>
            <person name="Silar P."/>
            <person name="Natvig D.O."/>
            <person name="Lalanne C."/>
            <person name="Gautier V."/>
            <person name="Ament-Velasquez S.L."/>
            <person name="Kruys A."/>
            <person name="Hutchinson M.I."/>
            <person name="Powell A.J."/>
            <person name="Barry K."/>
            <person name="Miller A.N."/>
            <person name="Grigoriev I.V."/>
            <person name="Debuchy R."/>
            <person name="Gladieux P."/>
            <person name="Hiltunen Thoren M."/>
            <person name="Johannesson H."/>
        </authorList>
    </citation>
    <scope>NUCLEOTIDE SEQUENCE</scope>
    <source>
        <strain evidence="1">CBS 314.62</strain>
    </source>
</reference>
<reference evidence="1" key="2">
    <citation type="submission" date="2023-06" db="EMBL/GenBank/DDBJ databases">
        <authorList>
            <consortium name="Lawrence Berkeley National Laboratory"/>
            <person name="Haridas S."/>
            <person name="Hensen N."/>
            <person name="Bonometti L."/>
            <person name="Westerberg I."/>
            <person name="Brannstrom I.O."/>
            <person name="Guillou S."/>
            <person name="Cros-Aarteil S."/>
            <person name="Calhoun S."/>
            <person name="Kuo A."/>
            <person name="Mondo S."/>
            <person name="Pangilinan J."/>
            <person name="Riley R."/>
            <person name="Labutti K."/>
            <person name="Andreopoulos B."/>
            <person name="Lipzen A."/>
            <person name="Chen C."/>
            <person name="Yanf M."/>
            <person name="Daum C."/>
            <person name="Ng V."/>
            <person name="Clum A."/>
            <person name="Steindorff A."/>
            <person name="Ohm R."/>
            <person name="Martin F."/>
            <person name="Silar P."/>
            <person name="Natvig D."/>
            <person name="Lalanne C."/>
            <person name="Gautier V."/>
            <person name="Ament-Velasquez S.L."/>
            <person name="Kruys A."/>
            <person name="Hutchinson M.I."/>
            <person name="Powell A.J."/>
            <person name="Barry K."/>
            <person name="Miller A.N."/>
            <person name="Grigoriev I.V."/>
            <person name="Debuchy R."/>
            <person name="Gladieux P."/>
            <person name="Thoren M.H."/>
            <person name="Johannesson H."/>
        </authorList>
    </citation>
    <scope>NUCLEOTIDE SEQUENCE</scope>
    <source>
        <strain evidence="1">CBS 314.62</strain>
    </source>
</reference>
<dbReference type="AlphaFoldDB" id="A0AAE0X4G7"/>
<dbReference type="Proteomes" id="UP001270362">
    <property type="component" value="Unassembled WGS sequence"/>
</dbReference>
<comment type="caution">
    <text evidence="1">The sequence shown here is derived from an EMBL/GenBank/DDBJ whole genome shotgun (WGS) entry which is preliminary data.</text>
</comment>
<protein>
    <submittedName>
        <fullName evidence="1">Uncharacterized protein</fullName>
    </submittedName>
</protein>
<proteinExistence type="predicted"/>
<name>A0AAE0X4G7_9PEZI</name>
<keyword evidence="2" id="KW-1185">Reference proteome</keyword>
<evidence type="ECO:0000313" key="2">
    <source>
        <dbReference type="Proteomes" id="UP001270362"/>
    </source>
</evidence>
<accession>A0AAE0X4G7</accession>